<evidence type="ECO:0000256" key="5">
    <source>
        <dbReference type="ARBA" id="ARBA00022553"/>
    </source>
</evidence>
<dbReference type="InterPro" id="IPR001789">
    <property type="entry name" value="Sig_transdc_resp-reg_receiver"/>
</dbReference>
<dbReference type="InterPro" id="IPR013656">
    <property type="entry name" value="PAS_4"/>
</dbReference>
<dbReference type="Proteomes" id="UP000283077">
    <property type="component" value="Unassembled WGS sequence"/>
</dbReference>
<proteinExistence type="predicted"/>
<feature type="modified residue" description="4-aspartylphosphate" evidence="14 16">
    <location>
        <position position="542"/>
    </location>
</feature>
<feature type="domain" description="Histidine kinase" evidence="19">
    <location>
        <begin position="256"/>
        <end position="476"/>
    </location>
</feature>
<evidence type="ECO:0000256" key="14">
    <source>
        <dbReference type="PIRSR" id="PIRSR003182-50"/>
    </source>
</evidence>
<dbReference type="InterPro" id="IPR036641">
    <property type="entry name" value="HPT_dom_sf"/>
</dbReference>
<dbReference type="PANTHER" id="PTHR43047:SF72">
    <property type="entry name" value="OSMOSENSING HISTIDINE PROTEIN KINASE SLN1"/>
    <property type="match status" value="1"/>
</dbReference>
<dbReference type="CDD" id="cd00088">
    <property type="entry name" value="HPT"/>
    <property type="match status" value="1"/>
</dbReference>
<evidence type="ECO:0000256" key="6">
    <source>
        <dbReference type="ARBA" id="ARBA00022679"/>
    </source>
</evidence>
<evidence type="ECO:0000259" key="19">
    <source>
        <dbReference type="PROSITE" id="PS50109"/>
    </source>
</evidence>
<feature type="coiled-coil region" evidence="17">
    <location>
        <begin position="65"/>
        <end position="120"/>
    </location>
</feature>
<dbReference type="CDD" id="cd00082">
    <property type="entry name" value="HisKA"/>
    <property type="match status" value="1"/>
</dbReference>
<dbReference type="SUPFAM" id="SSF55874">
    <property type="entry name" value="ATPase domain of HSP90 chaperone/DNA topoisomerase II/histidine kinase"/>
    <property type="match status" value="1"/>
</dbReference>
<accession>A0A437QMI1</accession>
<dbReference type="Gene3D" id="3.40.50.2300">
    <property type="match status" value="1"/>
</dbReference>
<dbReference type="AlphaFoldDB" id="A0A437QMI1"/>
<gene>
    <name evidence="24" type="ORF">EOE67_13105</name>
</gene>
<keyword evidence="25" id="KW-1185">Reference proteome</keyword>
<dbReference type="SUPFAM" id="SSF47226">
    <property type="entry name" value="Histidine-containing phosphotransfer domain, HPT domain"/>
    <property type="match status" value="1"/>
</dbReference>
<dbReference type="Gene3D" id="3.30.565.10">
    <property type="entry name" value="Histidine kinase-like ATPase, C-terminal domain"/>
    <property type="match status" value="1"/>
</dbReference>
<evidence type="ECO:0000259" key="21">
    <source>
        <dbReference type="PROSITE" id="PS50112"/>
    </source>
</evidence>
<comment type="PTM">
    <text evidence="14">Activation requires a sequential transfer of a phosphate group from a His in the primary transmitter domain, to an Asp in the receiver domain and to a His in the secondary transmitter domain.</text>
</comment>
<dbReference type="Pfam" id="PF01627">
    <property type="entry name" value="Hpt"/>
    <property type="match status" value="1"/>
</dbReference>
<dbReference type="SUPFAM" id="SSF47384">
    <property type="entry name" value="Homodimeric domain of signal transducing histidine kinase"/>
    <property type="match status" value="1"/>
</dbReference>
<evidence type="ECO:0000256" key="18">
    <source>
        <dbReference type="SAM" id="Phobius"/>
    </source>
</evidence>
<dbReference type="PROSITE" id="PS50112">
    <property type="entry name" value="PAS"/>
    <property type="match status" value="1"/>
</dbReference>
<keyword evidence="5 14" id="KW-0597">Phosphoprotein</keyword>
<evidence type="ECO:0000256" key="10">
    <source>
        <dbReference type="ARBA" id="ARBA00022989"/>
    </source>
</evidence>
<evidence type="ECO:0000256" key="12">
    <source>
        <dbReference type="ARBA" id="ARBA00023136"/>
    </source>
</evidence>
<dbReference type="InterPro" id="IPR035965">
    <property type="entry name" value="PAS-like_dom_sf"/>
</dbReference>
<feature type="domain" description="HPt" evidence="23">
    <location>
        <begin position="641"/>
        <end position="737"/>
    </location>
</feature>
<name>A0A437QMI1_9GAMM</name>
<dbReference type="InterPro" id="IPR036097">
    <property type="entry name" value="HisK_dim/P_sf"/>
</dbReference>
<dbReference type="SMART" id="SM00388">
    <property type="entry name" value="HisKA"/>
    <property type="match status" value="1"/>
</dbReference>
<dbReference type="InterPro" id="IPR001610">
    <property type="entry name" value="PAC"/>
</dbReference>
<dbReference type="SMART" id="SM00086">
    <property type="entry name" value="PAC"/>
    <property type="match status" value="1"/>
</dbReference>
<feature type="domain" description="PAS" evidence="21">
    <location>
        <begin position="120"/>
        <end position="174"/>
    </location>
</feature>
<dbReference type="EMBL" id="SACS01000014">
    <property type="protein sequence ID" value="RVU35629.1"/>
    <property type="molecule type" value="Genomic_DNA"/>
</dbReference>
<keyword evidence="3 13" id="KW-1003">Cell membrane</keyword>
<evidence type="ECO:0000259" key="20">
    <source>
        <dbReference type="PROSITE" id="PS50110"/>
    </source>
</evidence>
<feature type="modified residue" description="Phosphohistidine" evidence="14 15">
    <location>
        <position position="680"/>
    </location>
</feature>
<keyword evidence="12 13" id="KW-0472">Membrane</keyword>
<evidence type="ECO:0000256" key="7">
    <source>
        <dbReference type="ARBA" id="ARBA00022692"/>
    </source>
</evidence>
<keyword evidence="9 13" id="KW-0067">ATP-binding</keyword>
<dbReference type="PIRSF" id="PIRSF003182">
    <property type="entry name" value="ArcB"/>
    <property type="match status" value="1"/>
</dbReference>
<sequence>MILFLMLSSGLLALAVSLILYNQVHWHMVAIALMVAAVAAPVFVAILLYLVRHLDAALFYLKDSARQETLLNENLQENIRQLNFEIEERKKAFQAKRRAIDELRKEISERKKTQIELEEQSLLMKSIVDSSPDLFYYRDETGRFASCNKMFEQLIGKTSAELIGHYPSEIYSPDVAPAAILTDHEVSVNQAELTLDVEYTTPQGQVMWFEMRKVPFFDRQSRYIGLLGFGRDITSRKLAEQALERAYQDKGKFIATLSHELRTPLNGIVGLTRRLLQTGLTDEQRSWSNTIFSSAETLGNIFNDIIDLDKIDRQDLDIACQSVDLAQFIGDIANFAELICQQKGLQFKLQQVGDFQVFAKLDPTRVRQVLWNLLNNAVKFTAKGTVSLYCEFVADAEPCNLIFMVSDTGIGIAPQEQTRIFDMYYKSSDGRRLSIVGSGIGLSVSKALTEAMGGQISLQSQLNQGSSFSVHLPTELMAEPVQVAAVSCPSLTILLVEDVPLNAEIASNLLEQRGHLVIHAETGEDALALLETEDDIDLVLLDMQLPDMTGDQIARFMKEEPHLAQIPIVVLSANVRKAEQQLAGIQIAGSLAKPINTTNLDQVLAQLFSPSMVRSVQTVVTTPQDTVLDINTLQDYLQSLGKNSVKRSIQLFQQVLPGYINKMLETATQQDLTEFQEAAHKLKGAASSVGLLWVQQQAKQLEQEEQPNWQSIERQLIEFHLTIERHLAALHEYVEQY</sequence>
<dbReference type="PROSITE" id="PS50109">
    <property type="entry name" value="HIS_KIN"/>
    <property type="match status" value="1"/>
</dbReference>
<evidence type="ECO:0000256" key="3">
    <source>
        <dbReference type="ARBA" id="ARBA00022475"/>
    </source>
</evidence>
<comment type="subcellular location">
    <subcellularLocation>
        <location evidence="2 13">Cell inner membrane</location>
        <topology evidence="2 13">Multi-pass membrane protein</topology>
    </subcellularLocation>
</comment>
<dbReference type="Pfam" id="PF02518">
    <property type="entry name" value="HATPase_c"/>
    <property type="match status" value="1"/>
</dbReference>
<dbReference type="GO" id="GO:0000155">
    <property type="term" value="F:phosphorelay sensor kinase activity"/>
    <property type="evidence" value="ECO:0007669"/>
    <property type="project" value="UniProtKB-UniRule"/>
</dbReference>
<dbReference type="PRINTS" id="PR00344">
    <property type="entry name" value="BCTRLSENSOR"/>
</dbReference>
<dbReference type="PROSITE" id="PS50110">
    <property type="entry name" value="RESPONSE_REGULATORY"/>
    <property type="match status" value="1"/>
</dbReference>
<dbReference type="SMART" id="SM00387">
    <property type="entry name" value="HATPase_c"/>
    <property type="match status" value="1"/>
</dbReference>
<evidence type="ECO:0000256" key="4">
    <source>
        <dbReference type="ARBA" id="ARBA00022519"/>
    </source>
</evidence>
<evidence type="ECO:0000256" key="15">
    <source>
        <dbReference type="PROSITE-ProRule" id="PRU00110"/>
    </source>
</evidence>
<feature type="domain" description="PAC" evidence="22">
    <location>
        <begin position="193"/>
        <end position="245"/>
    </location>
</feature>
<dbReference type="GO" id="GO:0005524">
    <property type="term" value="F:ATP binding"/>
    <property type="evidence" value="ECO:0007669"/>
    <property type="project" value="UniProtKB-UniRule"/>
</dbReference>
<evidence type="ECO:0000259" key="23">
    <source>
        <dbReference type="PROSITE" id="PS50894"/>
    </source>
</evidence>
<feature type="modified residue" description="Phosphohistidine; by autocatalysis" evidence="14">
    <location>
        <position position="259"/>
    </location>
</feature>
<evidence type="ECO:0000256" key="13">
    <source>
        <dbReference type="PIRNR" id="PIRNR003182"/>
    </source>
</evidence>
<dbReference type="InterPro" id="IPR014409">
    <property type="entry name" value="Sig_transdc_His_kin_hyb_ArcB"/>
</dbReference>
<evidence type="ECO:0000256" key="16">
    <source>
        <dbReference type="PROSITE-ProRule" id="PRU00169"/>
    </source>
</evidence>
<dbReference type="InterPro" id="IPR003661">
    <property type="entry name" value="HisK_dim/P_dom"/>
</dbReference>
<dbReference type="GO" id="GO:0005886">
    <property type="term" value="C:plasma membrane"/>
    <property type="evidence" value="ECO:0007669"/>
    <property type="project" value="UniProtKB-SubCell"/>
</dbReference>
<keyword evidence="6 13" id="KW-0808">Transferase</keyword>
<evidence type="ECO:0000313" key="25">
    <source>
        <dbReference type="Proteomes" id="UP000283077"/>
    </source>
</evidence>
<keyword evidence="7 18" id="KW-0812">Transmembrane</keyword>
<dbReference type="InterPro" id="IPR000700">
    <property type="entry name" value="PAS-assoc_C"/>
</dbReference>
<dbReference type="InterPro" id="IPR011006">
    <property type="entry name" value="CheY-like_superfamily"/>
</dbReference>
<dbReference type="OrthoDB" id="9810730at2"/>
<dbReference type="Pfam" id="PF00072">
    <property type="entry name" value="Response_reg"/>
    <property type="match status" value="1"/>
</dbReference>
<dbReference type="EC" id="2.7.13.3" evidence="13"/>
<dbReference type="InterPro" id="IPR036890">
    <property type="entry name" value="HATPase_C_sf"/>
</dbReference>
<keyword evidence="13" id="KW-0805">Transcription regulation</keyword>
<dbReference type="Pfam" id="PF00512">
    <property type="entry name" value="HisKA"/>
    <property type="match status" value="1"/>
</dbReference>
<dbReference type="Gene3D" id="1.10.287.130">
    <property type="match status" value="1"/>
</dbReference>
<organism evidence="24 25">
    <name type="scientific">Rheinheimera riviphila</name>
    <dbReference type="NCBI Taxonomy" id="1834037"/>
    <lineage>
        <taxon>Bacteria</taxon>
        <taxon>Pseudomonadati</taxon>
        <taxon>Pseudomonadota</taxon>
        <taxon>Gammaproteobacteria</taxon>
        <taxon>Chromatiales</taxon>
        <taxon>Chromatiaceae</taxon>
        <taxon>Rheinheimera</taxon>
    </lineage>
</organism>
<dbReference type="SUPFAM" id="SSF55785">
    <property type="entry name" value="PYP-like sensor domain (PAS domain)"/>
    <property type="match status" value="1"/>
</dbReference>
<dbReference type="PANTHER" id="PTHR43047">
    <property type="entry name" value="TWO-COMPONENT HISTIDINE PROTEIN KINASE"/>
    <property type="match status" value="1"/>
</dbReference>
<feature type="domain" description="Response regulatory" evidence="20">
    <location>
        <begin position="492"/>
        <end position="608"/>
    </location>
</feature>
<dbReference type="SMART" id="SM00091">
    <property type="entry name" value="PAS"/>
    <property type="match status" value="1"/>
</dbReference>
<evidence type="ECO:0000256" key="8">
    <source>
        <dbReference type="ARBA" id="ARBA00022777"/>
    </source>
</evidence>
<dbReference type="Gene3D" id="1.20.120.160">
    <property type="entry name" value="HPT domain"/>
    <property type="match status" value="1"/>
</dbReference>
<keyword evidence="13" id="KW-0804">Transcription</keyword>
<dbReference type="InterPro" id="IPR003594">
    <property type="entry name" value="HATPase_dom"/>
</dbReference>
<evidence type="ECO:0000256" key="9">
    <source>
        <dbReference type="ARBA" id="ARBA00022840"/>
    </source>
</evidence>
<protein>
    <recommendedName>
        <fullName evidence="13">Aerobic respiration control sensor protein</fullName>
        <ecNumber evidence="13">2.7.13.3</ecNumber>
    </recommendedName>
</protein>
<dbReference type="CDD" id="cd00130">
    <property type="entry name" value="PAS"/>
    <property type="match status" value="1"/>
</dbReference>
<dbReference type="InterPro" id="IPR008207">
    <property type="entry name" value="Sig_transdc_His_kin_Hpt_dom"/>
</dbReference>
<evidence type="ECO:0000256" key="11">
    <source>
        <dbReference type="ARBA" id="ARBA00023012"/>
    </source>
</evidence>
<reference evidence="24 25" key="1">
    <citation type="submission" date="2019-01" db="EMBL/GenBank/DDBJ databases">
        <authorList>
            <person name="Chen W.-M."/>
        </authorList>
    </citation>
    <scope>NUCLEOTIDE SEQUENCE [LARGE SCALE GENOMIC DNA]</scope>
    <source>
        <strain evidence="24 25">KYPC3</strain>
    </source>
</reference>
<dbReference type="SUPFAM" id="SSF52172">
    <property type="entry name" value="CheY-like"/>
    <property type="match status" value="1"/>
</dbReference>
<comment type="caution">
    <text evidence="24">The sequence shown here is derived from an EMBL/GenBank/DDBJ whole genome shotgun (WGS) entry which is preliminary data.</text>
</comment>
<dbReference type="CDD" id="cd16922">
    <property type="entry name" value="HATPase_EvgS-ArcB-TorS-like"/>
    <property type="match status" value="1"/>
</dbReference>
<comment type="catalytic activity">
    <reaction evidence="1 13">
        <text>ATP + protein L-histidine = ADP + protein N-phospho-L-histidine.</text>
        <dbReference type="EC" id="2.7.13.3"/>
    </reaction>
</comment>
<keyword evidence="13" id="KW-0547">Nucleotide-binding</keyword>
<evidence type="ECO:0000256" key="17">
    <source>
        <dbReference type="SAM" id="Coils"/>
    </source>
</evidence>
<evidence type="ECO:0000259" key="22">
    <source>
        <dbReference type="PROSITE" id="PS50113"/>
    </source>
</evidence>
<dbReference type="Gene3D" id="3.30.450.20">
    <property type="entry name" value="PAS domain"/>
    <property type="match status" value="1"/>
</dbReference>
<keyword evidence="10 18" id="KW-1133">Transmembrane helix</keyword>
<dbReference type="SMART" id="SM00448">
    <property type="entry name" value="REC"/>
    <property type="match status" value="1"/>
</dbReference>
<keyword evidence="8 13" id="KW-0418">Kinase</keyword>
<dbReference type="PROSITE" id="PS50113">
    <property type="entry name" value="PAC"/>
    <property type="match status" value="1"/>
</dbReference>
<evidence type="ECO:0000256" key="1">
    <source>
        <dbReference type="ARBA" id="ARBA00000085"/>
    </source>
</evidence>
<dbReference type="InterPro" id="IPR000014">
    <property type="entry name" value="PAS"/>
</dbReference>
<keyword evidence="17" id="KW-0175">Coiled coil</keyword>
<dbReference type="Pfam" id="PF08448">
    <property type="entry name" value="PAS_4"/>
    <property type="match status" value="1"/>
</dbReference>
<evidence type="ECO:0000256" key="2">
    <source>
        <dbReference type="ARBA" id="ARBA00004429"/>
    </source>
</evidence>
<dbReference type="CDD" id="cd17546">
    <property type="entry name" value="REC_hyHK_CKI1_RcsC-like"/>
    <property type="match status" value="1"/>
</dbReference>
<dbReference type="GO" id="GO:0009927">
    <property type="term" value="F:histidine phosphotransfer kinase activity"/>
    <property type="evidence" value="ECO:0007669"/>
    <property type="project" value="TreeGrafter"/>
</dbReference>
<dbReference type="InterPro" id="IPR005467">
    <property type="entry name" value="His_kinase_dom"/>
</dbReference>
<feature type="transmembrane region" description="Helical" evidence="18">
    <location>
        <begin position="27"/>
        <end position="51"/>
    </location>
</feature>
<keyword evidence="4 13" id="KW-0997">Cell inner membrane</keyword>
<dbReference type="PROSITE" id="PS50894">
    <property type="entry name" value="HPT"/>
    <property type="match status" value="1"/>
</dbReference>
<evidence type="ECO:0000313" key="24">
    <source>
        <dbReference type="EMBL" id="RVU35629.1"/>
    </source>
</evidence>
<dbReference type="NCBIfam" id="TIGR00229">
    <property type="entry name" value="sensory_box"/>
    <property type="match status" value="1"/>
</dbReference>
<dbReference type="InterPro" id="IPR004358">
    <property type="entry name" value="Sig_transdc_His_kin-like_C"/>
</dbReference>
<keyword evidence="11 13" id="KW-0902">Two-component regulatory system</keyword>